<dbReference type="EMBL" id="GBXM01045958">
    <property type="protein sequence ID" value="JAH62619.1"/>
    <property type="molecule type" value="Transcribed_RNA"/>
</dbReference>
<accession>A0A0E9U9N1</accession>
<organism evidence="1">
    <name type="scientific">Anguilla anguilla</name>
    <name type="common">European freshwater eel</name>
    <name type="synonym">Muraena anguilla</name>
    <dbReference type="NCBI Taxonomy" id="7936"/>
    <lineage>
        <taxon>Eukaryota</taxon>
        <taxon>Metazoa</taxon>
        <taxon>Chordata</taxon>
        <taxon>Craniata</taxon>
        <taxon>Vertebrata</taxon>
        <taxon>Euteleostomi</taxon>
        <taxon>Actinopterygii</taxon>
        <taxon>Neopterygii</taxon>
        <taxon>Teleostei</taxon>
        <taxon>Anguilliformes</taxon>
        <taxon>Anguillidae</taxon>
        <taxon>Anguilla</taxon>
    </lineage>
</organism>
<proteinExistence type="predicted"/>
<dbReference type="AlphaFoldDB" id="A0A0E9U9N1"/>
<reference evidence="1" key="2">
    <citation type="journal article" date="2015" name="Fish Shellfish Immunol.">
        <title>Early steps in the European eel (Anguilla anguilla)-Vibrio vulnificus interaction in the gills: Role of the RtxA13 toxin.</title>
        <authorList>
            <person name="Callol A."/>
            <person name="Pajuelo D."/>
            <person name="Ebbesson L."/>
            <person name="Teles M."/>
            <person name="MacKenzie S."/>
            <person name="Amaro C."/>
        </authorList>
    </citation>
    <scope>NUCLEOTIDE SEQUENCE</scope>
</reference>
<protein>
    <submittedName>
        <fullName evidence="1">Uncharacterized protein</fullName>
    </submittedName>
</protein>
<evidence type="ECO:0000313" key="1">
    <source>
        <dbReference type="EMBL" id="JAH62619.1"/>
    </source>
</evidence>
<reference evidence="1" key="1">
    <citation type="submission" date="2014-11" db="EMBL/GenBank/DDBJ databases">
        <authorList>
            <person name="Amaro Gonzalez C."/>
        </authorList>
    </citation>
    <scope>NUCLEOTIDE SEQUENCE</scope>
</reference>
<name>A0A0E9U9N1_ANGAN</name>
<sequence length="18" mass="1983">MASVSLVGKHFVPVVVWK</sequence>